<feature type="compositionally biased region" description="Pro residues" evidence="1">
    <location>
        <begin position="476"/>
        <end position="492"/>
    </location>
</feature>
<dbReference type="OrthoDB" id="5421784at2759"/>
<comment type="caution">
    <text evidence="3">The sequence shown here is derived from an EMBL/GenBank/DDBJ whole genome shotgun (WGS) entry which is preliminary data.</text>
</comment>
<reference evidence="3" key="1">
    <citation type="journal article" date="2021" name="IMA Fungus">
        <title>Genomic characterization of three marine fungi, including Emericellopsis atlantica sp. nov. with signatures of a generalist lifestyle and marine biomass degradation.</title>
        <authorList>
            <person name="Hagestad O.C."/>
            <person name="Hou L."/>
            <person name="Andersen J.H."/>
            <person name="Hansen E.H."/>
            <person name="Altermark B."/>
            <person name="Li C."/>
            <person name="Kuhnert E."/>
            <person name="Cox R.J."/>
            <person name="Crous P.W."/>
            <person name="Spatafora J.W."/>
            <person name="Lail K."/>
            <person name="Amirebrahimi M."/>
            <person name="Lipzen A."/>
            <person name="Pangilinan J."/>
            <person name="Andreopoulos W."/>
            <person name="Hayes R.D."/>
            <person name="Ng V."/>
            <person name="Grigoriev I.V."/>
            <person name="Jackson S.A."/>
            <person name="Sutton T.D.S."/>
            <person name="Dobson A.D.W."/>
            <person name="Rama T."/>
        </authorList>
    </citation>
    <scope>NUCLEOTIDE SEQUENCE</scope>
    <source>
        <strain evidence="3">TRa018bII</strain>
    </source>
</reference>
<keyword evidence="2" id="KW-1133">Transmembrane helix</keyword>
<feature type="compositionally biased region" description="Basic and acidic residues" evidence="1">
    <location>
        <begin position="19"/>
        <end position="31"/>
    </location>
</feature>
<feature type="region of interest" description="Disordered" evidence="1">
    <location>
        <begin position="260"/>
        <end position="286"/>
    </location>
</feature>
<keyword evidence="4" id="KW-1185">Reference proteome</keyword>
<feature type="region of interest" description="Disordered" evidence="1">
    <location>
        <begin position="19"/>
        <end position="39"/>
    </location>
</feature>
<name>A0A9P7YHI8_9HELO</name>
<proteinExistence type="predicted"/>
<keyword evidence="2" id="KW-0472">Membrane</keyword>
<evidence type="ECO:0000256" key="2">
    <source>
        <dbReference type="SAM" id="Phobius"/>
    </source>
</evidence>
<sequence>MSDDAGPEPSLFLARHKDAHREHNHDHDHSHSHLNTRRHHNHNHHAHNIVHQALKKRQQSTVVEQVNAVTTVIATVSYVQQIDVDQNGSTFSIERILTSPSSAASAATTTPADQTNPVTVPTAGPSSAASSAQPDSSSQSLLSISSTSQSSLTSSAPSIPVTSSFSSPTVSSNSTITPLISSSSSFSSSTFSNTTSSSSRSSLTYLTYLTSESSASSFSSGSSFSSSSSTPLTRSSFSSSPSAGASSTVVGGGGIVGGESGVASSSAAPSSTETAGNSTSSGSSSPPAGVIAGSVVGSLAGFAFLVLLILFLARWKKRKDMLSLGNGTEAGGSSATRELPPAAPAGGMVERTQRRSSLFAVPAALASLTGYNKRSSRQTEGTLSSTAGSERGFYRVSGRKLPSVLQTGGDGYGTAVPGEANTLSGSSFYRDSTGFYGGHGPTSSSPLAASPAGVMIDRESGVPVMRPSPARTPVTEPGPWPVATPPPLQPPRRPGHPDGLGRSHPSQDGSHASRFTEEV</sequence>
<protein>
    <submittedName>
        <fullName evidence="3">Uncharacterized protein</fullName>
    </submittedName>
</protein>
<keyword evidence="2" id="KW-0812">Transmembrane</keyword>
<dbReference type="EMBL" id="MU251489">
    <property type="protein sequence ID" value="KAG9233706.1"/>
    <property type="molecule type" value="Genomic_DNA"/>
</dbReference>
<evidence type="ECO:0000256" key="1">
    <source>
        <dbReference type="SAM" id="MobiDB-lite"/>
    </source>
</evidence>
<evidence type="ECO:0000313" key="4">
    <source>
        <dbReference type="Proteomes" id="UP000824998"/>
    </source>
</evidence>
<feature type="region of interest" description="Disordered" evidence="1">
    <location>
        <begin position="326"/>
        <end position="346"/>
    </location>
</feature>
<feature type="transmembrane region" description="Helical" evidence="2">
    <location>
        <begin position="288"/>
        <end position="313"/>
    </location>
</feature>
<feature type="region of interest" description="Disordered" evidence="1">
    <location>
        <begin position="462"/>
        <end position="519"/>
    </location>
</feature>
<accession>A0A9P7YHI8</accession>
<feature type="compositionally biased region" description="Low complexity" evidence="1">
    <location>
        <begin position="261"/>
        <end position="286"/>
    </location>
</feature>
<dbReference type="Proteomes" id="UP000824998">
    <property type="component" value="Unassembled WGS sequence"/>
</dbReference>
<gene>
    <name evidence="3" type="ORF">BJ875DRAFT_35841</name>
</gene>
<dbReference type="AlphaFoldDB" id="A0A9P7YHI8"/>
<evidence type="ECO:0000313" key="3">
    <source>
        <dbReference type="EMBL" id="KAG9233706.1"/>
    </source>
</evidence>
<feature type="compositionally biased region" description="Low complexity" evidence="1">
    <location>
        <begin position="122"/>
        <end position="173"/>
    </location>
</feature>
<feature type="region of interest" description="Disordered" evidence="1">
    <location>
        <begin position="104"/>
        <end position="173"/>
    </location>
</feature>
<organism evidence="3 4">
    <name type="scientific">Amylocarpus encephaloides</name>
    <dbReference type="NCBI Taxonomy" id="45428"/>
    <lineage>
        <taxon>Eukaryota</taxon>
        <taxon>Fungi</taxon>
        <taxon>Dikarya</taxon>
        <taxon>Ascomycota</taxon>
        <taxon>Pezizomycotina</taxon>
        <taxon>Leotiomycetes</taxon>
        <taxon>Helotiales</taxon>
        <taxon>Helotiales incertae sedis</taxon>
        <taxon>Amylocarpus</taxon>
    </lineage>
</organism>